<dbReference type="GO" id="GO:0005829">
    <property type="term" value="C:cytosol"/>
    <property type="evidence" value="ECO:0007669"/>
    <property type="project" value="TreeGrafter"/>
</dbReference>
<dbReference type="Pfam" id="PF14520">
    <property type="entry name" value="HHH_5"/>
    <property type="match status" value="1"/>
</dbReference>
<dbReference type="Pfam" id="PF01653">
    <property type="entry name" value="DNA_ligase_aden"/>
    <property type="match status" value="1"/>
</dbReference>
<keyword evidence="2 12" id="KW-0436">Ligase</keyword>
<evidence type="ECO:0000256" key="10">
    <source>
        <dbReference type="ARBA" id="ARBA00023211"/>
    </source>
</evidence>
<dbReference type="InterPro" id="IPR013840">
    <property type="entry name" value="DNAligase_N"/>
</dbReference>
<dbReference type="GO" id="GO:0046872">
    <property type="term" value="F:metal ion binding"/>
    <property type="evidence" value="ECO:0007669"/>
    <property type="project" value="UniProtKB-KW"/>
</dbReference>
<evidence type="ECO:0000259" key="13">
    <source>
        <dbReference type="PROSITE" id="PS50172"/>
    </source>
</evidence>
<dbReference type="PROSITE" id="PS50172">
    <property type="entry name" value="BRCT"/>
    <property type="match status" value="1"/>
</dbReference>
<sequence length="670" mass="76303">MDDLKKMEELIAIIEDLNYHYYTLDEPKVSDIEYDKLYDELVELEKKTGIVLPYSPTQRVGAQILEGFQKHTHLSRLWSLDKVRDYSELRNWAKKIEQFVNEYNNSNAQKLPEVSYVLEYKFDGLTINLTYDNGNLIEAATRGNGVVGEAILPQVKTIKSIPLRVKYKYKFEVQGEAVMPLSALEEYNKTAPEPLKNARNAAAGALRNLDINETRRRNLKALFYNVGYIENFEFNTHMEMINFIKENRIPVFDYIKLFKDIDELIEEIEFQKDHRKTLDILTDGMVIKINDLRTREILGSTNKFPRWAVAYKFEAEEVSTKIIGVEWNVGRTAKVTPTAILEPVEIGGVTVKRATLNNYDDIIRKKVRLGGRVLIRRSNDVIPEILGSLPTEEATEEIEKPTHCPACGSELIQNGVHIFCPNSISCKPQLVSRLVHFASRDAMNIEGFSEKTAQMFVDILGITELSQIYDVTYEDLLKLNGFKDKKAKNLLNAIKKSKEVTLDSFIYALGITNVGIKTARDLAEYFKSLDKFMNATYEELIAIKDIGDVVANNIIEFLHDEKIRNSLGRLLSKGIKIKSVEENRREGIFTGKKIVITGSIEGIKRSELSDIIRKMGGEVQSSVSKQTDYVVVGTDPGSKLDKARALGIEIIDEDNIKSIINDYLRKETEQ</sequence>
<evidence type="ECO:0000256" key="2">
    <source>
        <dbReference type="ARBA" id="ARBA00022598"/>
    </source>
</evidence>
<dbReference type="SUPFAM" id="SSF47781">
    <property type="entry name" value="RuvA domain 2-like"/>
    <property type="match status" value="1"/>
</dbReference>
<evidence type="ECO:0000256" key="11">
    <source>
        <dbReference type="ARBA" id="ARBA00034005"/>
    </source>
</evidence>
<evidence type="ECO:0000256" key="6">
    <source>
        <dbReference type="ARBA" id="ARBA00022833"/>
    </source>
</evidence>
<comment type="catalytic activity">
    <reaction evidence="11 12">
        <text>NAD(+) + (deoxyribonucleotide)n-3'-hydroxyl + 5'-phospho-(deoxyribonucleotide)m = (deoxyribonucleotide)n+m + AMP + beta-nicotinamide D-nucleotide.</text>
        <dbReference type="EC" id="6.5.1.2"/>
    </reaction>
</comment>
<comment type="similarity">
    <text evidence="12">Belongs to the NAD-dependent DNA ligase family. LigA subfamily.</text>
</comment>
<dbReference type="Gene3D" id="1.10.150.20">
    <property type="entry name" value="5' to 3' exonuclease, C-terminal subdomain"/>
    <property type="match status" value="2"/>
</dbReference>
<dbReference type="SUPFAM" id="SSF52113">
    <property type="entry name" value="BRCT domain"/>
    <property type="match status" value="1"/>
</dbReference>
<evidence type="ECO:0000256" key="4">
    <source>
        <dbReference type="ARBA" id="ARBA00022723"/>
    </source>
</evidence>
<dbReference type="GO" id="GO:0006260">
    <property type="term" value="P:DNA replication"/>
    <property type="evidence" value="ECO:0007669"/>
    <property type="project" value="UniProtKB-KW"/>
</dbReference>
<dbReference type="InterPro" id="IPR013839">
    <property type="entry name" value="DNAligase_adenylation"/>
</dbReference>
<feature type="binding site" evidence="12">
    <location>
        <position position="176"/>
    </location>
    <ligand>
        <name>NAD(+)</name>
        <dbReference type="ChEBI" id="CHEBI:57540"/>
    </ligand>
</feature>
<dbReference type="InterPro" id="IPR010994">
    <property type="entry name" value="RuvA_2-like"/>
</dbReference>
<dbReference type="PANTHER" id="PTHR23389:SF9">
    <property type="entry name" value="DNA LIGASE"/>
    <property type="match status" value="1"/>
</dbReference>
<dbReference type="InterPro" id="IPR001679">
    <property type="entry name" value="DNA_ligase"/>
</dbReference>
<dbReference type="Gene3D" id="2.40.50.140">
    <property type="entry name" value="Nucleic acid-binding proteins"/>
    <property type="match status" value="1"/>
</dbReference>
<dbReference type="SMART" id="SM00278">
    <property type="entry name" value="HhH1"/>
    <property type="match status" value="4"/>
</dbReference>
<keyword evidence="7 12" id="KW-0460">Magnesium</keyword>
<keyword evidence="3 12" id="KW-0235">DNA replication</keyword>
<dbReference type="GO" id="GO:0003677">
    <property type="term" value="F:DNA binding"/>
    <property type="evidence" value="ECO:0007669"/>
    <property type="project" value="InterPro"/>
</dbReference>
<dbReference type="RefSeq" id="WP_135270009.1">
    <property type="nucleotide sequence ID" value="NZ_SRIB01000001.1"/>
</dbReference>
<keyword evidence="10 12" id="KW-0464">Manganese</keyword>
<evidence type="ECO:0000256" key="9">
    <source>
        <dbReference type="ARBA" id="ARBA00023204"/>
    </source>
</evidence>
<dbReference type="SUPFAM" id="SSF50249">
    <property type="entry name" value="Nucleic acid-binding proteins"/>
    <property type="match status" value="1"/>
</dbReference>
<feature type="binding site" evidence="12">
    <location>
        <position position="119"/>
    </location>
    <ligand>
        <name>NAD(+)</name>
        <dbReference type="ChEBI" id="CHEBI:57540"/>
    </ligand>
</feature>
<protein>
    <recommendedName>
        <fullName evidence="12">DNA ligase</fullName>
        <ecNumber evidence="12">6.5.1.2</ecNumber>
    </recommendedName>
    <alternativeName>
        <fullName evidence="12">Polydeoxyribonucleotide synthase [NAD(+)]</fullName>
    </alternativeName>
</protein>
<dbReference type="EMBL" id="SRIB01000001">
    <property type="protein sequence ID" value="TFZ41772.1"/>
    <property type="molecule type" value="Genomic_DNA"/>
</dbReference>
<dbReference type="CDD" id="cd17748">
    <property type="entry name" value="BRCT_DNA_ligase_like"/>
    <property type="match status" value="1"/>
</dbReference>
<feature type="active site" description="N6-AMP-lysine intermediate" evidence="12">
    <location>
        <position position="121"/>
    </location>
</feature>
<gene>
    <name evidence="12 14" type="primary">ligA</name>
    <name evidence="14" type="ORF">E4100_01150</name>
</gene>
<evidence type="ECO:0000256" key="5">
    <source>
        <dbReference type="ARBA" id="ARBA00022763"/>
    </source>
</evidence>
<dbReference type="SMART" id="SM00532">
    <property type="entry name" value="LIGANc"/>
    <property type="match status" value="1"/>
</dbReference>
<feature type="binding site" evidence="12">
    <location>
        <begin position="31"/>
        <end position="35"/>
    </location>
    <ligand>
        <name>NAD(+)</name>
        <dbReference type="ChEBI" id="CHEBI:57540"/>
    </ligand>
</feature>
<dbReference type="FunFam" id="1.10.150.20:FF:000006">
    <property type="entry name" value="DNA ligase"/>
    <property type="match status" value="1"/>
</dbReference>
<accession>A0A4Z0DA95</accession>
<dbReference type="InterPro" id="IPR004150">
    <property type="entry name" value="NAD_DNA_ligase_OB"/>
</dbReference>
<keyword evidence="9 12" id="KW-0234">DNA repair</keyword>
<organism evidence="14 15">
    <name type="scientific">Soehngenia longivitae</name>
    <dbReference type="NCBI Taxonomy" id="2562294"/>
    <lineage>
        <taxon>Bacteria</taxon>
        <taxon>Bacillati</taxon>
        <taxon>Bacillota</taxon>
        <taxon>Tissierellia</taxon>
        <taxon>Tissierellales</taxon>
        <taxon>Tissierellaceae</taxon>
        <taxon>Soehngenia</taxon>
    </lineage>
</organism>
<dbReference type="HAMAP" id="MF_01588">
    <property type="entry name" value="DNA_ligase_A"/>
    <property type="match status" value="1"/>
</dbReference>
<comment type="function">
    <text evidence="1 12">DNA ligase that catalyzes the formation of phosphodiester linkages between 5'-phosphoryl and 3'-hydroxyl groups in double-stranded DNA using NAD as a coenzyme and as the energy source for the reaction. It is essential for DNA replication and repair of damaged DNA.</text>
</comment>
<dbReference type="AlphaFoldDB" id="A0A4Z0DA95"/>
<dbReference type="Pfam" id="PF03119">
    <property type="entry name" value="DNA_ligase_ZBD"/>
    <property type="match status" value="1"/>
</dbReference>
<feature type="binding site" evidence="12">
    <location>
        <position position="407"/>
    </location>
    <ligand>
        <name>Zn(2+)</name>
        <dbReference type="ChEBI" id="CHEBI:29105"/>
    </ligand>
</feature>
<evidence type="ECO:0000313" key="15">
    <source>
        <dbReference type="Proteomes" id="UP000298381"/>
    </source>
</evidence>
<dbReference type="NCBIfam" id="NF005932">
    <property type="entry name" value="PRK07956.1"/>
    <property type="match status" value="1"/>
</dbReference>
<feature type="binding site" evidence="12">
    <location>
        <position position="404"/>
    </location>
    <ligand>
        <name>Zn(2+)</name>
        <dbReference type="ChEBI" id="CHEBI:29105"/>
    </ligand>
</feature>
<dbReference type="SUPFAM" id="SSF56091">
    <property type="entry name" value="DNA ligase/mRNA capping enzyme, catalytic domain"/>
    <property type="match status" value="1"/>
</dbReference>
<dbReference type="EC" id="6.5.1.2" evidence="12"/>
<dbReference type="Pfam" id="PF12826">
    <property type="entry name" value="HHH_2"/>
    <property type="match status" value="1"/>
</dbReference>
<dbReference type="SMART" id="SM00292">
    <property type="entry name" value="BRCT"/>
    <property type="match status" value="1"/>
</dbReference>
<comment type="caution">
    <text evidence="14">The sequence shown here is derived from an EMBL/GenBank/DDBJ whole genome shotgun (WGS) entry which is preliminary data.</text>
</comment>
<evidence type="ECO:0000256" key="8">
    <source>
        <dbReference type="ARBA" id="ARBA00023027"/>
    </source>
</evidence>
<dbReference type="Gene3D" id="3.40.50.10190">
    <property type="entry name" value="BRCT domain"/>
    <property type="match status" value="1"/>
</dbReference>
<dbReference type="Gene3D" id="3.30.470.30">
    <property type="entry name" value="DNA ligase/mRNA capping enzyme"/>
    <property type="match status" value="1"/>
</dbReference>
<dbReference type="InterPro" id="IPR041663">
    <property type="entry name" value="DisA/LigA_HHH"/>
</dbReference>
<evidence type="ECO:0000256" key="1">
    <source>
        <dbReference type="ARBA" id="ARBA00004067"/>
    </source>
</evidence>
<evidence type="ECO:0000256" key="3">
    <source>
        <dbReference type="ARBA" id="ARBA00022705"/>
    </source>
</evidence>
<proteinExistence type="inferred from homology"/>
<dbReference type="PANTHER" id="PTHR23389">
    <property type="entry name" value="CHROMOSOME TRANSMISSION FIDELITY FACTOR 18"/>
    <property type="match status" value="1"/>
</dbReference>
<dbReference type="InterPro" id="IPR036420">
    <property type="entry name" value="BRCT_dom_sf"/>
</dbReference>
<keyword evidence="15" id="KW-1185">Reference proteome</keyword>
<evidence type="ECO:0000313" key="14">
    <source>
        <dbReference type="EMBL" id="TFZ41772.1"/>
    </source>
</evidence>
<dbReference type="InterPro" id="IPR001357">
    <property type="entry name" value="BRCT_dom"/>
</dbReference>
<keyword evidence="8 12" id="KW-0520">NAD</keyword>
<dbReference type="Gene3D" id="1.10.287.610">
    <property type="entry name" value="Helix hairpin bin"/>
    <property type="match status" value="1"/>
</dbReference>
<dbReference type="OrthoDB" id="9759736at2"/>
<feature type="binding site" evidence="12">
    <location>
        <position position="426"/>
    </location>
    <ligand>
        <name>Zn(2+)</name>
        <dbReference type="ChEBI" id="CHEBI:29105"/>
    </ligand>
</feature>
<dbReference type="Pfam" id="PF00533">
    <property type="entry name" value="BRCT"/>
    <property type="match status" value="1"/>
</dbReference>
<dbReference type="NCBIfam" id="TIGR00575">
    <property type="entry name" value="dnlj"/>
    <property type="match status" value="1"/>
</dbReference>
<dbReference type="Pfam" id="PF03120">
    <property type="entry name" value="OB_DNA_ligase"/>
    <property type="match status" value="1"/>
</dbReference>
<feature type="binding site" evidence="12">
    <location>
        <position position="142"/>
    </location>
    <ligand>
        <name>NAD(+)</name>
        <dbReference type="ChEBI" id="CHEBI:57540"/>
    </ligand>
</feature>
<reference evidence="14 15" key="1">
    <citation type="submission" date="2019-03" db="EMBL/GenBank/DDBJ databases">
        <title>Draft genome sequence data and analysis of a Fermenting Bacterium, Soehngenia longevitae strain 1933PT, isolated from petroleum reservoir in Azerbaijan.</title>
        <authorList>
            <person name="Grouzdev D.S."/>
            <person name="Bidzhieva S.K."/>
            <person name="Sokolova D.S."/>
            <person name="Tourova T.P."/>
            <person name="Poltaraus A.B."/>
            <person name="Nazina T.N."/>
        </authorList>
    </citation>
    <scope>NUCLEOTIDE SEQUENCE [LARGE SCALE GENOMIC DNA]</scope>
    <source>
        <strain evidence="14 15">1933P</strain>
    </source>
</reference>
<dbReference type="Proteomes" id="UP000298381">
    <property type="component" value="Unassembled WGS sequence"/>
</dbReference>
<keyword evidence="6 12" id="KW-0862">Zinc</keyword>
<feature type="binding site" evidence="12">
    <location>
        <begin position="79"/>
        <end position="80"/>
    </location>
    <ligand>
        <name>NAD(+)</name>
        <dbReference type="ChEBI" id="CHEBI:57540"/>
    </ligand>
</feature>
<dbReference type="InterPro" id="IPR012340">
    <property type="entry name" value="NA-bd_OB-fold"/>
</dbReference>
<evidence type="ECO:0000256" key="12">
    <source>
        <dbReference type="HAMAP-Rule" id="MF_01588"/>
    </source>
</evidence>
<dbReference type="InterPro" id="IPR003583">
    <property type="entry name" value="Hlx-hairpin-Hlx_DNA-bd_motif"/>
</dbReference>
<dbReference type="InterPro" id="IPR004149">
    <property type="entry name" value="Znf_DNAligase_C4"/>
</dbReference>
<name>A0A4Z0DA95_9FIRM</name>
<feature type="binding site" evidence="12">
    <location>
        <position position="420"/>
    </location>
    <ligand>
        <name>Zn(2+)</name>
        <dbReference type="ChEBI" id="CHEBI:29105"/>
    </ligand>
</feature>
<dbReference type="PIRSF" id="PIRSF001604">
    <property type="entry name" value="LigA"/>
    <property type="match status" value="1"/>
</dbReference>
<feature type="binding site" evidence="12">
    <location>
        <position position="288"/>
    </location>
    <ligand>
        <name>NAD(+)</name>
        <dbReference type="ChEBI" id="CHEBI:57540"/>
    </ligand>
</feature>
<feature type="domain" description="BRCT" evidence="13">
    <location>
        <begin position="584"/>
        <end position="670"/>
    </location>
</feature>
<comment type="cofactor">
    <cofactor evidence="12">
        <name>Mg(2+)</name>
        <dbReference type="ChEBI" id="CHEBI:18420"/>
    </cofactor>
    <cofactor evidence="12">
        <name>Mn(2+)</name>
        <dbReference type="ChEBI" id="CHEBI:29035"/>
    </cofactor>
</comment>
<keyword evidence="4 12" id="KW-0479">Metal-binding</keyword>
<feature type="binding site" evidence="12">
    <location>
        <position position="312"/>
    </location>
    <ligand>
        <name>NAD(+)</name>
        <dbReference type="ChEBI" id="CHEBI:57540"/>
    </ligand>
</feature>
<dbReference type="GO" id="GO:0006281">
    <property type="term" value="P:DNA repair"/>
    <property type="evidence" value="ECO:0007669"/>
    <property type="project" value="UniProtKB-KW"/>
</dbReference>
<evidence type="ECO:0000256" key="7">
    <source>
        <dbReference type="ARBA" id="ARBA00022842"/>
    </source>
</evidence>
<dbReference type="GO" id="GO:0003911">
    <property type="term" value="F:DNA ligase (NAD+) activity"/>
    <property type="evidence" value="ECO:0007669"/>
    <property type="project" value="UniProtKB-UniRule"/>
</dbReference>
<keyword evidence="5 12" id="KW-0227">DNA damage</keyword>
<dbReference type="CDD" id="cd00114">
    <property type="entry name" value="LIGANc"/>
    <property type="match status" value="1"/>
</dbReference>